<dbReference type="SUPFAM" id="SSF47473">
    <property type="entry name" value="EF-hand"/>
    <property type="match status" value="1"/>
</dbReference>
<proteinExistence type="predicted"/>
<feature type="chain" id="PRO_5015505266" description="EF-hand domain-containing protein" evidence="2">
    <location>
        <begin position="21"/>
        <end position="158"/>
    </location>
</feature>
<feature type="domain" description="EF-hand" evidence="3">
    <location>
        <begin position="131"/>
        <end position="150"/>
    </location>
</feature>
<feature type="region of interest" description="Disordered" evidence="1">
    <location>
        <begin position="22"/>
        <end position="95"/>
    </location>
</feature>
<dbReference type="InterPro" id="IPR002048">
    <property type="entry name" value="EF_hand_dom"/>
</dbReference>
<organism evidence="4 5">
    <name type="scientific">Solimonas fluminis</name>
    <dbReference type="NCBI Taxonomy" id="2086571"/>
    <lineage>
        <taxon>Bacteria</taxon>
        <taxon>Pseudomonadati</taxon>
        <taxon>Pseudomonadota</taxon>
        <taxon>Gammaproteobacteria</taxon>
        <taxon>Nevskiales</taxon>
        <taxon>Nevskiaceae</taxon>
        <taxon>Solimonas</taxon>
    </lineage>
</organism>
<dbReference type="InterPro" id="IPR011992">
    <property type="entry name" value="EF-hand-dom_pair"/>
</dbReference>
<dbReference type="GO" id="GO:0005509">
    <property type="term" value="F:calcium ion binding"/>
    <property type="evidence" value="ECO:0007669"/>
    <property type="project" value="InterPro"/>
</dbReference>
<accession>A0A2S5TAW0</accession>
<dbReference type="RefSeq" id="WP_104232090.1">
    <property type="nucleotide sequence ID" value="NZ_PSNW01000015.1"/>
</dbReference>
<protein>
    <recommendedName>
        <fullName evidence="3">EF-hand domain-containing protein</fullName>
    </recommendedName>
</protein>
<dbReference type="Proteomes" id="UP000238220">
    <property type="component" value="Unassembled WGS sequence"/>
</dbReference>
<dbReference type="Gene3D" id="1.10.238.10">
    <property type="entry name" value="EF-hand"/>
    <property type="match status" value="1"/>
</dbReference>
<feature type="signal peptide" evidence="2">
    <location>
        <begin position="1"/>
        <end position="20"/>
    </location>
</feature>
<keyword evidence="2" id="KW-0732">Signal</keyword>
<reference evidence="4 5" key="1">
    <citation type="submission" date="2018-02" db="EMBL/GenBank/DDBJ databases">
        <title>Genome sequencing of Solimonas sp. HR-BB.</title>
        <authorList>
            <person name="Lee Y."/>
            <person name="Jeon C.O."/>
        </authorList>
    </citation>
    <scope>NUCLEOTIDE SEQUENCE [LARGE SCALE GENOMIC DNA]</scope>
    <source>
        <strain evidence="4 5">HR-BB</strain>
    </source>
</reference>
<name>A0A2S5TAW0_9GAMM</name>
<evidence type="ECO:0000259" key="3">
    <source>
        <dbReference type="Pfam" id="PF13202"/>
    </source>
</evidence>
<dbReference type="EMBL" id="PSNW01000015">
    <property type="protein sequence ID" value="PPE72130.1"/>
    <property type="molecule type" value="Genomic_DNA"/>
</dbReference>
<feature type="compositionally biased region" description="Low complexity" evidence="1">
    <location>
        <begin position="35"/>
        <end position="60"/>
    </location>
</feature>
<evidence type="ECO:0000256" key="2">
    <source>
        <dbReference type="SAM" id="SignalP"/>
    </source>
</evidence>
<gene>
    <name evidence="4" type="ORF">C3942_19725</name>
</gene>
<dbReference type="OrthoDB" id="5797401at2"/>
<sequence>MKTVSIVAVALAFMSAAAISQQPSGAPGRIGGVASGNPAAAGASVGATATPPAPAVAQPSISGAQTTQPQPPGASGTVPAAPGLSSPAAAPAAGVGGAVGSNGVAFRSLDANGDGRLLRGELQDPALVSNFRTLDMNNDGVLSEQEYRRFDTDPSVLR</sequence>
<dbReference type="PROSITE" id="PS00018">
    <property type="entry name" value="EF_HAND_1"/>
    <property type="match status" value="1"/>
</dbReference>
<dbReference type="InterPro" id="IPR018247">
    <property type="entry name" value="EF_Hand_1_Ca_BS"/>
</dbReference>
<evidence type="ECO:0000313" key="4">
    <source>
        <dbReference type="EMBL" id="PPE72130.1"/>
    </source>
</evidence>
<evidence type="ECO:0000313" key="5">
    <source>
        <dbReference type="Proteomes" id="UP000238220"/>
    </source>
</evidence>
<keyword evidence="5" id="KW-1185">Reference proteome</keyword>
<comment type="caution">
    <text evidence="4">The sequence shown here is derived from an EMBL/GenBank/DDBJ whole genome shotgun (WGS) entry which is preliminary data.</text>
</comment>
<evidence type="ECO:0000256" key="1">
    <source>
        <dbReference type="SAM" id="MobiDB-lite"/>
    </source>
</evidence>
<dbReference type="Pfam" id="PF13202">
    <property type="entry name" value="EF-hand_5"/>
    <property type="match status" value="2"/>
</dbReference>
<dbReference type="AlphaFoldDB" id="A0A2S5TAW0"/>
<feature type="compositionally biased region" description="Low complexity" evidence="1">
    <location>
        <begin position="78"/>
        <end position="93"/>
    </location>
</feature>
<feature type="domain" description="EF-hand" evidence="3">
    <location>
        <begin position="105"/>
        <end position="117"/>
    </location>
</feature>